<dbReference type="eggNOG" id="COG1558">
    <property type="taxonomic scope" value="Bacteria"/>
</dbReference>
<evidence type="ECO:0000313" key="11">
    <source>
        <dbReference type="Proteomes" id="UP000016412"/>
    </source>
</evidence>
<evidence type="ECO:0000256" key="1">
    <source>
        <dbReference type="ARBA" id="ARBA00004117"/>
    </source>
</evidence>
<organism evidence="9 11">
    <name type="scientific">Treponema socranskii subsp. socranskii VPI DR56BR1116 = ATCC 35536</name>
    <dbReference type="NCBI Taxonomy" id="1125725"/>
    <lineage>
        <taxon>Bacteria</taxon>
        <taxon>Pseudomonadati</taxon>
        <taxon>Spirochaetota</taxon>
        <taxon>Spirochaetia</taxon>
        <taxon>Spirochaetales</taxon>
        <taxon>Treponemataceae</taxon>
        <taxon>Treponema</taxon>
    </lineage>
</organism>
<dbReference type="RefSeq" id="WP_021331366.1">
    <property type="nucleotide sequence ID" value="NZ_AUZJ01000064.1"/>
</dbReference>
<evidence type="ECO:0000313" key="12">
    <source>
        <dbReference type="Proteomes" id="UP000016646"/>
    </source>
</evidence>
<reference evidence="11 12" key="1">
    <citation type="submission" date="2013-08" db="EMBL/GenBank/DDBJ databases">
        <authorList>
            <person name="Durkin A.S."/>
            <person name="Haft D.R."/>
            <person name="McCorrison J."/>
            <person name="Torralba M."/>
            <person name="Gillis M."/>
            <person name="Haft D.H."/>
            <person name="Methe B."/>
            <person name="Sutton G."/>
            <person name="Nelson K.E."/>
        </authorList>
    </citation>
    <scope>NUCLEOTIDE SEQUENCE [LARGE SCALE GENOMIC DNA]</scope>
    <source>
        <strain evidence="10 12">ATCC 35536</strain>
        <strain evidence="9 11">VPI DR56BR1116</strain>
    </source>
</reference>
<keyword evidence="12" id="KW-1185">Reference proteome</keyword>
<keyword evidence="4 6" id="KW-0975">Bacterial flagellum</keyword>
<gene>
    <name evidence="9" type="primary">flgC</name>
    <name evidence="10" type="ORF">HMPREF0860_1215</name>
    <name evidence="9" type="ORF">HMPREF1325_1077</name>
</gene>
<evidence type="ECO:0000259" key="7">
    <source>
        <dbReference type="Pfam" id="PF00460"/>
    </source>
</evidence>
<accession>U2N0E7</accession>
<evidence type="ECO:0000313" key="10">
    <source>
        <dbReference type="EMBL" id="ERK04914.1"/>
    </source>
</evidence>
<dbReference type="AlphaFoldDB" id="U2N0E7"/>
<dbReference type="Pfam" id="PF06429">
    <property type="entry name" value="Flg_bbr_C"/>
    <property type="match status" value="1"/>
</dbReference>
<dbReference type="Proteomes" id="UP000016412">
    <property type="component" value="Unassembled WGS sequence"/>
</dbReference>
<dbReference type="Pfam" id="PF00460">
    <property type="entry name" value="Flg_bb_rod"/>
    <property type="match status" value="1"/>
</dbReference>
<dbReference type="PANTHER" id="PTHR30435:SF2">
    <property type="entry name" value="FLAGELLAR BASAL-BODY ROD PROTEIN FLGC"/>
    <property type="match status" value="1"/>
</dbReference>
<sequence length="153" mass="16571">MGLFSSINVAATGMAAERLRSDVIANNIANASTTRTQEGGPFKRSRVILQAIGEKSVQWRMPFCPEDLDEGPGKGVRVLQIVKDTDTEGRLVYDPTHPDAIQSGPNKGYVEYPNVNIVNEMVDLIAASRAYEANSTVIEGAKDMFASALEIGR</sequence>
<dbReference type="PATRIC" id="fig|1125725.3.peg.2377"/>
<dbReference type="InterPro" id="IPR010930">
    <property type="entry name" value="Flg_bb/hook_C_dom"/>
</dbReference>
<evidence type="ECO:0000256" key="2">
    <source>
        <dbReference type="ARBA" id="ARBA00009677"/>
    </source>
</evidence>
<comment type="caution">
    <text evidence="9">The sequence shown here is derived from an EMBL/GenBank/DDBJ whole genome shotgun (WGS) entry which is preliminary data.</text>
</comment>
<feature type="domain" description="Flagellar basal-body/hook protein C-terminal" evidence="8">
    <location>
        <begin position="107"/>
        <end position="150"/>
    </location>
</feature>
<name>U2N0E7_TRESO</name>
<evidence type="ECO:0000256" key="3">
    <source>
        <dbReference type="ARBA" id="ARBA00017941"/>
    </source>
</evidence>
<evidence type="ECO:0000256" key="5">
    <source>
        <dbReference type="ARBA" id="ARBA00025933"/>
    </source>
</evidence>
<dbReference type="PROSITE" id="PS00588">
    <property type="entry name" value="FLAGELLA_BB_ROD"/>
    <property type="match status" value="1"/>
</dbReference>
<keyword evidence="9" id="KW-0966">Cell projection</keyword>
<evidence type="ECO:0000256" key="4">
    <source>
        <dbReference type="ARBA" id="ARBA00023143"/>
    </source>
</evidence>
<evidence type="ECO:0000259" key="8">
    <source>
        <dbReference type="Pfam" id="PF06429"/>
    </source>
</evidence>
<dbReference type="InterPro" id="IPR001444">
    <property type="entry name" value="Flag_bb_rod_N"/>
</dbReference>
<comment type="subcellular location">
    <subcellularLocation>
        <location evidence="1 6">Bacterial flagellum basal body</location>
    </subcellularLocation>
</comment>
<dbReference type="Proteomes" id="UP000016646">
    <property type="component" value="Unassembled WGS sequence"/>
</dbReference>
<comment type="subunit">
    <text evidence="5 6">The basal body constitutes a major portion of the flagellar organelle and consists of four rings (L,P,S, and M) mounted on a central rod. The rod consists of about 26 subunits of FlgG in the distal portion, and FlgB, FlgC and FlgF are thought to build up the proximal portion of the rod with about 6 subunits each.</text>
</comment>
<keyword evidence="9" id="KW-0282">Flagellum</keyword>
<feature type="domain" description="Flagellar basal body rod protein N-terminal" evidence="7">
    <location>
        <begin position="7"/>
        <end position="35"/>
    </location>
</feature>
<dbReference type="OrthoDB" id="9794148at2"/>
<dbReference type="InterPro" id="IPR019776">
    <property type="entry name" value="Flagellar_basal_body_rod_CS"/>
</dbReference>
<dbReference type="EMBL" id="AUZJ01000064">
    <property type="protein sequence ID" value="ERF59634.1"/>
    <property type="molecule type" value="Genomic_DNA"/>
</dbReference>
<dbReference type="STRING" id="1125725.HMPREF1325_1077"/>
<proteinExistence type="inferred from homology"/>
<evidence type="ECO:0000256" key="6">
    <source>
        <dbReference type="RuleBase" id="RU362062"/>
    </source>
</evidence>
<keyword evidence="9" id="KW-0969">Cilium</keyword>
<dbReference type="GeneID" id="95566211"/>
<dbReference type="PANTHER" id="PTHR30435">
    <property type="entry name" value="FLAGELLAR PROTEIN"/>
    <property type="match status" value="1"/>
</dbReference>
<dbReference type="GO" id="GO:0030694">
    <property type="term" value="C:bacterial-type flagellum basal body, rod"/>
    <property type="evidence" value="ECO:0007669"/>
    <property type="project" value="UniProtKB-UniRule"/>
</dbReference>
<dbReference type="GO" id="GO:0071978">
    <property type="term" value="P:bacterial-type flagellum-dependent swarming motility"/>
    <property type="evidence" value="ECO:0007669"/>
    <property type="project" value="TreeGrafter"/>
</dbReference>
<dbReference type="InterPro" id="IPR006299">
    <property type="entry name" value="FlgC"/>
</dbReference>
<dbReference type="EMBL" id="AVQI01000008">
    <property type="protein sequence ID" value="ERK04914.1"/>
    <property type="molecule type" value="Genomic_DNA"/>
</dbReference>
<protein>
    <recommendedName>
        <fullName evidence="3 6">Flagellar basal-body rod protein FlgC</fullName>
    </recommendedName>
</protein>
<evidence type="ECO:0000313" key="9">
    <source>
        <dbReference type="EMBL" id="ERF59634.1"/>
    </source>
</evidence>
<dbReference type="NCBIfam" id="TIGR01395">
    <property type="entry name" value="FlgC"/>
    <property type="match status" value="1"/>
</dbReference>
<comment type="similarity">
    <text evidence="2">Belongs to the flagella basal body rod proteins family.</text>
</comment>